<dbReference type="Pfam" id="PF00633">
    <property type="entry name" value="HHH"/>
    <property type="match status" value="1"/>
</dbReference>
<evidence type="ECO:0000256" key="9">
    <source>
        <dbReference type="ARBA" id="ARBA00022801"/>
    </source>
</evidence>
<comment type="function">
    <text evidence="2">Adenine glycosylase active on G-A mispairs. MutY also corrects error-prone DNA synthesis past GO lesions which are due to the oxidatively damaged form of guanine: 7,8-dihydro-8-oxoguanine (8-oxo-dGTP).</text>
</comment>
<dbReference type="PROSITE" id="PS00764">
    <property type="entry name" value="ENDONUCLEASE_III_1"/>
    <property type="match status" value="1"/>
</dbReference>
<dbReference type="SMART" id="SM00478">
    <property type="entry name" value="ENDO3c"/>
    <property type="match status" value="1"/>
</dbReference>
<evidence type="ECO:0000256" key="8">
    <source>
        <dbReference type="ARBA" id="ARBA00022763"/>
    </source>
</evidence>
<dbReference type="GO" id="GO:0046872">
    <property type="term" value="F:metal ion binding"/>
    <property type="evidence" value="ECO:0007669"/>
    <property type="project" value="UniProtKB-UniRule"/>
</dbReference>
<dbReference type="InterPro" id="IPR023170">
    <property type="entry name" value="HhH_base_excis_C"/>
</dbReference>
<organism evidence="17 18">
    <name type="scientific">Bradyrhizobium diazoefficiens (strain JCM 10833 / BCRC 13528 / IAM 13628 / NBRC 14792 / USDA 110)</name>
    <dbReference type="NCBI Taxonomy" id="224911"/>
    <lineage>
        <taxon>Bacteria</taxon>
        <taxon>Pseudomonadati</taxon>
        <taxon>Pseudomonadota</taxon>
        <taxon>Alphaproteobacteria</taxon>
        <taxon>Hyphomicrobiales</taxon>
        <taxon>Nitrobacteraceae</taxon>
        <taxon>Bradyrhizobium</taxon>
    </lineage>
</organism>
<dbReference type="InterPro" id="IPR011257">
    <property type="entry name" value="DNA_glycosylase"/>
</dbReference>
<evidence type="ECO:0000256" key="2">
    <source>
        <dbReference type="ARBA" id="ARBA00002933"/>
    </source>
</evidence>
<dbReference type="Pfam" id="PF10576">
    <property type="entry name" value="EndIII_4Fe-2S"/>
    <property type="match status" value="1"/>
</dbReference>
<dbReference type="KEGG" id="bja:blr2499"/>
<evidence type="ECO:0000256" key="6">
    <source>
        <dbReference type="ARBA" id="ARBA00022485"/>
    </source>
</evidence>
<dbReference type="InterPro" id="IPR005760">
    <property type="entry name" value="A/G_AdeGlyc_MutY"/>
</dbReference>
<dbReference type="Proteomes" id="UP000002526">
    <property type="component" value="Chromosome"/>
</dbReference>
<dbReference type="SUPFAM" id="SSF48150">
    <property type="entry name" value="DNA-glycosylase"/>
    <property type="match status" value="1"/>
</dbReference>
<evidence type="ECO:0000256" key="15">
    <source>
        <dbReference type="SAM" id="MobiDB-lite"/>
    </source>
</evidence>
<feature type="compositionally biased region" description="Basic and acidic residues" evidence="15">
    <location>
        <begin position="34"/>
        <end position="52"/>
    </location>
</feature>
<keyword evidence="7" id="KW-0479">Metal-binding</keyword>
<keyword evidence="8 14" id="KW-0227">DNA damage</keyword>
<evidence type="ECO:0000256" key="5">
    <source>
        <dbReference type="ARBA" id="ARBA00022023"/>
    </source>
</evidence>
<dbReference type="GO" id="GO:0000701">
    <property type="term" value="F:purine-specific mismatch base pair DNA N-glycosylase activity"/>
    <property type="evidence" value="ECO:0000318"/>
    <property type="project" value="GO_Central"/>
</dbReference>
<evidence type="ECO:0000256" key="13">
    <source>
        <dbReference type="ARBA" id="ARBA00023295"/>
    </source>
</evidence>
<dbReference type="PhylomeDB" id="Q89SA6"/>
<keyword evidence="9" id="KW-0378">Hydrolase</keyword>
<dbReference type="eggNOG" id="COG1194">
    <property type="taxonomic scope" value="Bacteria"/>
</dbReference>
<dbReference type="GO" id="GO:0006298">
    <property type="term" value="P:mismatch repair"/>
    <property type="evidence" value="ECO:0000318"/>
    <property type="project" value="GO_Central"/>
</dbReference>
<dbReference type="InterPro" id="IPR000445">
    <property type="entry name" value="HhH_motif"/>
</dbReference>
<dbReference type="OrthoDB" id="9802365at2"/>
<evidence type="ECO:0000256" key="7">
    <source>
        <dbReference type="ARBA" id="ARBA00022723"/>
    </source>
</evidence>
<dbReference type="GO" id="GO:0035485">
    <property type="term" value="F:adenine/guanine mispair binding"/>
    <property type="evidence" value="ECO:0000318"/>
    <property type="project" value="GO_Central"/>
</dbReference>
<feature type="domain" description="HhH-GPD" evidence="16">
    <location>
        <begin position="116"/>
        <end position="265"/>
    </location>
</feature>
<dbReference type="FunCoup" id="Q89SA6">
    <property type="interactions" value="487"/>
</dbReference>
<dbReference type="CDD" id="cd03431">
    <property type="entry name" value="NUDIX_DNA_Glycosylase_C-MutY"/>
    <property type="match status" value="1"/>
</dbReference>
<reference evidence="18" key="1">
    <citation type="journal article" date="2002" name="DNA Res.">
        <title>Complete genomic sequence of nitrogen-fixing symbiotic bacterium Bradyrhizobium japonicum USDA110.</title>
        <authorList>
            <person name="Kaneko T."/>
            <person name="Nakamura Y."/>
            <person name="Sato S."/>
            <person name="Minamisawa K."/>
            <person name="Uchiumi T."/>
            <person name="Sasamoto S."/>
            <person name="Watanabe A."/>
            <person name="Idesawa K."/>
            <person name="Iriguchi M."/>
            <person name="Kawashima K."/>
            <person name="Kohara M."/>
            <person name="Matsumoto M."/>
            <person name="Shimpo S."/>
            <person name="Tsuruoka H."/>
            <person name="Wada T."/>
            <person name="Yamada M."/>
            <person name="Tabata S."/>
        </authorList>
    </citation>
    <scope>NUCLEOTIDE SEQUENCE [LARGE SCALE GENOMIC DNA]</scope>
    <source>
        <strain evidence="18">JCM 10833 / BCRC 13528 / IAM 13628 / NBRC 14792 / USDA 110</strain>
    </source>
</reference>
<sequence>MGIWTWTLIALRRESHRLFAVMAGARPGHPRSLAKKDVDARDKRGHGVERSVRCRYSGSMSPKSALKAKSEPSQPETASRPLALLAWYDRHRRHLPWRAASGEASDPYRVWLSEIMLQQTTVKAVGPYFEKFVARWPDVTALGQASQDDVLRMWAGLGYYSRARNLHACAVAVTREHGGVFPDTEERLRALPGIGPYTAAAIAAIAFDRRTMPVDGNIERVVSRLFAVEEELPQSKPLIQQLAATLLADARAGDSAQALMDLGSSICTPKKPACSLCPLNDDCIARAQGTQESFPRKTPKKSGTLRRGAAFVVTRGDELLVRSRPEKGLLGGMTEVPGSDWLAGQEDATAKQQAPALKGLSRWQRRVGVVTHVFTHFPLELVVYTAKAEARTRAPAGMRWVPIATLPGEALPNVMRKVIAHGLRLPPAPSS</sequence>
<dbReference type="PANTHER" id="PTHR42944:SF1">
    <property type="entry name" value="ADENINE DNA GLYCOSYLASE"/>
    <property type="match status" value="1"/>
</dbReference>
<dbReference type="Pfam" id="PF00730">
    <property type="entry name" value="HhH-GPD"/>
    <property type="match status" value="1"/>
</dbReference>
<comment type="similarity">
    <text evidence="3 14">Belongs to the Nth/MutY family.</text>
</comment>
<dbReference type="GO" id="GO:0034039">
    <property type="term" value="F:8-oxo-7,8-dihydroguanine DNA N-glycosylase activity"/>
    <property type="evidence" value="ECO:0000318"/>
    <property type="project" value="GO_Central"/>
</dbReference>
<dbReference type="GO" id="GO:0051539">
    <property type="term" value="F:4 iron, 4 sulfur cluster binding"/>
    <property type="evidence" value="ECO:0007669"/>
    <property type="project" value="UniProtKB-UniRule"/>
</dbReference>
<dbReference type="Gene3D" id="1.10.340.30">
    <property type="entry name" value="Hypothetical protein, domain 2"/>
    <property type="match status" value="1"/>
</dbReference>
<dbReference type="Gene3D" id="3.90.79.10">
    <property type="entry name" value="Nucleoside Triphosphate Pyrophosphohydrolase"/>
    <property type="match status" value="1"/>
</dbReference>
<dbReference type="PANTHER" id="PTHR42944">
    <property type="entry name" value="ADENINE DNA GLYCOSYLASE"/>
    <property type="match status" value="1"/>
</dbReference>
<dbReference type="InterPro" id="IPR044298">
    <property type="entry name" value="MIG/MutY"/>
</dbReference>
<keyword evidence="6" id="KW-0004">4Fe-4S</keyword>
<evidence type="ECO:0000256" key="12">
    <source>
        <dbReference type="ARBA" id="ARBA00023204"/>
    </source>
</evidence>
<dbReference type="InterPro" id="IPR004036">
    <property type="entry name" value="Endonuclease-III-like_CS2"/>
</dbReference>
<dbReference type="CDD" id="cd00056">
    <property type="entry name" value="ENDO3c"/>
    <property type="match status" value="1"/>
</dbReference>
<keyword evidence="10 14" id="KW-0408">Iron</keyword>
<gene>
    <name evidence="17" type="primary">mutY</name>
</gene>
<dbReference type="FunFam" id="1.10.340.30:FF:000002">
    <property type="entry name" value="Adenine DNA glycosylase"/>
    <property type="match status" value="1"/>
</dbReference>
<comment type="catalytic activity">
    <reaction evidence="1 14">
        <text>Hydrolyzes free adenine bases from 7,8-dihydro-8-oxoguanine:adenine mismatched double-stranded DNA, leaving an apurinic site.</text>
        <dbReference type="EC" id="3.2.2.31"/>
    </reaction>
</comment>
<dbReference type="InParanoid" id="Q89SA6"/>
<dbReference type="SUPFAM" id="SSF55811">
    <property type="entry name" value="Nudix"/>
    <property type="match status" value="1"/>
</dbReference>
<dbReference type="Pfam" id="PF14815">
    <property type="entry name" value="NUDIX_4"/>
    <property type="match status" value="1"/>
</dbReference>
<evidence type="ECO:0000259" key="16">
    <source>
        <dbReference type="SMART" id="SM00478"/>
    </source>
</evidence>
<evidence type="ECO:0000313" key="18">
    <source>
        <dbReference type="Proteomes" id="UP000002526"/>
    </source>
</evidence>
<keyword evidence="18" id="KW-1185">Reference proteome</keyword>
<dbReference type="HOGENOM" id="CLU_012862_0_2_5"/>
<proteinExistence type="inferred from homology"/>
<dbReference type="STRING" id="224911.AAV28_09420"/>
<dbReference type="InterPro" id="IPR004035">
    <property type="entry name" value="Endouclease-III_FeS-bd_BS"/>
</dbReference>
<dbReference type="PROSITE" id="PS01155">
    <property type="entry name" value="ENDONUCLEASE_III_2"/>
    <property type="match status" value="1"/>
</dbReference>
<dbReference type="Gene3D" id="1.10.1670.10">
    <property type="entry name" value="Helix-hairpin-Helix base-excision DNA repair enzymes (C-terminal)"/>
    <property type="match status" value="1"/>
</dbReference>
<dbReference type="SMART" id="SM00525">
    <property type="entry name" value="FES"/>
    <property type="match status" value="1"/>
</dbReference>
<name>Q89SA6_BRADU</name>
<dbReference type="NCBIfam" id="TIGR01084">
    <property type="entry name" value="mutY"/>
    <property type="match status" value="1"/>
</dbReference>
<dbReference type="GO" id="GO:0006284">
    <property type="term" value="P:base-excision repair"/>
    <property type="evidence" value="ECO:0000318"/>
    <property type="project" value="GO_Central"/>
</dbReference>
<evidence type="ECO:0000256" key="1">
    <source>
        <dbReference type="ARBA" id="ARBA00000843"/>
    </source>
</evidence>
<dbReference type="GO" id="GO:0032357">
    <property type="term" value="F:oxidized purine DNA binding"/>
    <property type="evidence" value="ECO:0000318"/>
    <property type="project" value="GO_Central"/>
</dbReference>
<evidence type="ECO:0000256" key="4">
    <source>
        <dbReference type="ARBA" id="ARBA00012045"/>
    </source>
</evidence>
<dbReference type="AlphaFoldDB" id="Q89SA6"/>
<evidence type="ECO:0000256" key="3">
    <source>
        <dbReference type="ARBA" id="ARBA00008343"/>
    </source>
</evidence>
<feature type="region of interest" description="Disordered" evidence="15">
    <location>
        <begin position="28"/>
        <end position="77"/>
    </location>
</feature>
<dbReference type="PATRIC" id="fig|224911.5.peg.2453"/>
<dbReference type="EMBL" id="BA000040">
    <property type="protein sequence ID" value="BAC47764.1"/>
    <property type="molecule type" value="Genomic_DNA"/>
</dbReference>
<dbReference type="InterPro" id="IPR029119">
    <property type="entry name" value="MutY_C"/>
</dbReference>
<dbReference type="EC" id="3.2.2.31" evidence="4 14"/>
<keyword evidence="13 14" id="KW-0326">Glycosidase</keyword>
<dbReference type="EnsemblBacteria" id="BAC47764">
    <property type="protein sequence ID" value="BAC47764"/>
    <property type="gene ID" value="BAC47764"/>
</dbReference>
<protein>
    <recommendedName>
        <fullName evidence="5 14">Adenine DNA glycosylase</fullName>
        <ecNumber evidence="4 14">3.2.2.31</ecNumber>
    </recommendedName>
</protein>
<accession>Q89SA6</accession>
<evidence type="ECO:0000256" key="11">
    <source>
        <dbReference type="ARBA" id="ARBA00023014"/>
    </source>
</evidence>
<keyword evidence="11" id="KW-0411">Iron-sulfur</keyword>
<evidence type="ECO:0000313" key="17">
    <source>
        <dbReference type="EMBL" id="BAC47764.1"/>
    </source>
</evidence>
<comment type="cofactor">
    <cofactor evidence="14">
        <name>[4Fe-4S] cluster</name>
        <dbReference type="ChEBI" id="CHEBI:49883"/>
    </cofactor>
    <text evidence="14">Binds 1 [4Fe-4S] cluster.</text>
</comment>
<evidence type="ECO:0000256" key="10">
    <source>
        <dbReference type="ARBA" id="ARBA00023004"/>
    </source>
</evidence>
<keyword evidence="12" id="KW-0234">DNA repair</keyword>
<dbReference type="InterPro" id="IPR015797">
    <property type="entry name" value="NUDIX_hydrolase-like_dom_sf"/>
</dbReference>
<evidence type="ECO:0000256" key="14">
    <source>
        <dbReference type="RuleBase" id="RU365096"/>
    </source>
</evidence>
<dbReference type="InterPro" id="IPR003265">
    <property type="entry name" value="HhH-GPD_domain"/>
</dbReference>
<dbReference type="InterPro" id="IPR003651">
    <property type="entry name" value="Endonuclease3_FeS-loop_motif"/>
</dbReference>